<dbReference type="InterPro" id="IPR000668">
    <property type="entry name" value="Peptidase_C1A_C"/>
</dbReference>
<dbReference type="SMART" id="SM00645">
    <property type="entry name" value="Pept_C1"/>
    <property type="match status" value="1"/>
</dbReference>
<evidence type="ECO:0000256" key="3">
    <source>
        <dbReference type="ARBA" id="ARBA00022801"/>
    </source>
</evidence>
<evidence type="ECO:0000313" key="10">
    <source>
        <dbReference type="EMBL" id="CAH2056867.1"/>
    </source>
</evidence>
<dbReference type="Pfam" id="PF00112">
    <property type="entry name" value="Peptidase_C1"/>
    <property type="match status" value="1"/>
</dbReference>
<keyword evidence="5" id="KW-0865">Zymogen</keyword>
<dbReference type="Pfam" id="PF08246">
    <property type="entry name" value="Inhibitor_I29"/>
    <property type="match status" value="1"/>
</dbReference>
<keyword evidence="6" id="KW-1015">Disulfide bond</keyword>
<evidence type="ECO:0000259" key="9">
    <source>
        <dbReference type="SMART" id="SM00848"/>
    </source>
</evidence>
<gene>
    <name evidence="10" type="ORF">IPOD504_LOCUS9826</name>
</gene>
<keyword evidence="2" id="KW-0645">Protease</keyword>
<keyword evidence="7" id="KW-0472">Membrane</keyword>
<keyword evidence="7" id="KW-0812">Transmembrane</keyword>
<dbReference type="Gene3D" id="3.90.70.10">
    <property type="entry name" value="Cysteine proteinases"/>
    <property type="match status" value="1"/>
</dbReference>
<dbReference type="InterPro" id="IPR000169">
    <property type="entry name" value="Pept_cys_AS"/>
</dbReference>
<dbReference type="SMART" id="SM00848">
    <property type="entry name" value="Inhibitor_I29"/>
    <property type="match status" value="1"/>
</dbReference>
<evidence type="ECO:0008006" key="12">
    <source>
        <dbReference type="Google" id="ProtNLM"/>
    </source>
</evidence>
<dbReference type="InterPro" id="IPR038765">
    <property type="entry name" value="Papain-like_cys_pep_sf"/>
</dbReference>
<evidence type="ECO:0000256" key="1">
    <source>
        <dbReference type="ARBA" id="ARBA00008455"/>
    </source>
</evidence>
<feature type="domain" description="Peptidase C1A papain C-terminal" evidence="8">
    <location>
        <begin position="428"/>
        <end position="645"/>
    </location>
</feature>
<organism evidence="10 11">
    <name type="scientific">Iphiclides podalirius</name>
    <name type="common">scarce swallowtail</name>
    <dbReference type="NCBI Taxonomy" id="110791"/>
    <lineage>
        <taxon>Eukaryota</taxon>
        <taxon>Metazoa</taxon>
        <taxon>Ecdysozoa</taxon>
        <taxon>Arthropoda</taxon>
        <taxon>Hexapoda</taxon>
        <taxon>Insecta</taxon>
        <taxon>Pterygota</taxon>
        <taxon>Neoptera</taxon>
        <taxon>Endopterygota</taxon>
        <taxon>Lepidoptera</taxon>
        <taxon>Glossata</taxon>
        <taxon>Ditrysia</taxon>
        <taxon>Papilionoidea</taxon>
        <taxon>Papilionidae</taxon>
        <taxon>Papilioninae</taxon>
        <taxon>Iphiclides</taxon>
    </lineage>
</organism>
<dbReference type="PROSITE" id="PS00639">
    <property type="entry name" value="THIOL_PROTEASE_HIS"/>
    <property type="match status" value="1"/>
</dbReference>
<dbReference type="InterPro" id="IPR013128">
    <property type="entry name" value="Peptidase_C1A"/>
</dbReference>
<evidence type="ECO:0000256" key="6">
    <source>
        <dbReference type="ARBA" id="ARBA00023157"/>
    </source>
</evidence>
<feature type="domain" description="Cathepsin propeptide inhibitor" evidence="9">
    <location>
        <begin position="340"/>
        <end position="396"/>
    </location>
</feature>
<evidence type="ECO:0000259" key="8">
    <source>
        <dbReference type="SMART" id="SM00645"/>
    </source>
</evidence>
<dbReference type="InterPro" id="IPR013201">
    <property type="entry name" value="Prot_inhib_I29"/>
</dbReference>
<keyword evidence="11" id="KW-1185">Reference proteome</keyword>
<evidence type="ECO:0000313" key="11">
    <source>
        <dbReference type="Proteomes" id="UP000837857"/>
    </source>
</evidence>
<sequence length="646" mass="73776">MQKKYADENRRPAPDYQVEDLVLLKTRGPNDAGKGQTPKFIPRRDGPYRVRKVLSATTYELERNFLTLFKYICLYDFTKVIKQQACEGSRTCRMFFELLFCLFIGTALGYVDKQKPPQWSPVYNIKGLLTIPYAELQEPFYAWFDSKNGKSRIDYYGTMVRTYQLSSPVYPKYGTSIKIAPVTTEKQLNRETCLQVNGTEGQEISIQSVLPDMTDFKFIGTERMRDSDTTKWRMVQTIGDKINKYTAWVKYRKSLRGDPVPIPIRYEMKGFNSLLGSHYDHYYIDYSDYDVDDIDPDVFVIDKSMQCTSFPGPGSRHLATFNPMKEFVHPVQEDHVHEEFARFKTKHNKQYASEVEHAKRLNIFRQNLRFIHSGNRARLGFSLAVNHLSDRTDDELQALRGRRHSGPSPLGLPFPYGKADVEEMKVKLPPEFDWRLFGAVTPVKDQSVCGSCWSFGTVGAVEGALFLHNGGHLVRLSQQALVDCSWGFGNNGCDGGEDFRAYQWIMKHGLPTEEDYGGYLGQDGYCHVDNVTLVTTIKGWVNVTTNDENALRLAIFKHGPISVAIDASHKSFSFYSHGVYFEPKCKNKIDELDHAVLAVGYGILNGQKYWLVKNSWSNLWGNDGYVLMSSRDNNCGVETAPTYVLI</sequence>
<keyword evidence="4" id="KW-0788">Thiol protease</keyword>
<dbReference type="PRINTS" id="PR00705">
    <property type="entry name" value="PAPAIN"/>
</dbReference>
<dbReference type="PROSITE" id="PS00139">
    <property type="entry name" value="THIOL_PROTEASE_CYS"/>
    <property type="match status" value="1"/>
</dbReference>
<dbReference type="PROSITE" id="PS00640">
    <property type="entry name" value="THIOL_PROTEASE_ASN"/>
    <property type="match status" value="1"/>
</dbReference>
<evidence type="ECO:0000256" key="7">
    <source>
        <dbReference type="SAM" id="Phobius"/>
    </source>
</evidence>
<keyword evidence="3" id="KW-0378">Hydrolase</keyword>
<dbReference type="PANTHER" id="PTHR12411">
    <property type="entry name" value="CYSTEINE PROTEASE FAMILY C1-RELATED"/>
    <property type="match status" value="1"/>
</dbReference>
<dbReference type="InterPro" id="IPR025661">
    <property type="entry name" value="Pept_asp_AS"/>
</dbReference>
<evidence type="ECO:0000256" key="4">
    <source>
        <dbReference type="ARBA" id="ARBA00022807"/>
    </source>
</evidence>
<dbReference type="EMBL" id="OW152836">
    <property type="protein sequence ID" value="CAH2056867.1"/>
    <property type="molecule type" value="Genomic_DNA"/>
</dbReference>
<feature type="non-terminal residue" evidence="10">
    <location>
        <position position="1"/>
    </location>
</feature>
<reference evidence="10" key="1">
    <citation type="submission" date="2022-03" db="EMBL/GenBank/DDBJ databases">
        <authorList>
            <person name="Martin H S."/>
        </authorList>
    </citation>
    <scope>NUCLEOTIDE SEQUENCE</scope>
</reference>
<name>A0ABN8IGH0_9NEOP</name>
<dbReference type="InterPro" id="IPR025660">
    <property type="entry name" value="Pept_his_AS"/>
</dbReference>
<keyword evidence="7" id="KW-1133">Transmembrane helix</keyword>
<feature type="transmembrane region" description="Helical" evidence="7">
    <location>
        <begin position="94"/>
        <end position="111"/>
    </location>
</feature>
<protein>
    <recommendedName>
        <fullName evidence="12">Counting factor associated protein D</fullName>
    </recommendedName>
</protein>
<evidence type="ECO:0000256" key="2">
    <source>
        <dbReference type="ARBA" id="ARBA00022670"/>
    </source>
</evidence>
<dbReference type="InterPro" id="IPR039417">
    <property type="entry name" value="Peptidase_C1A_papain-like"/>
</dbReference>
<dbReference type="CDD" id="cd02248">
    <property type="entry name" value="Peptidase_C1A"/>
    <property type="match status" value="1"/>
</dbReference>
<accession>A0ABN8IGH0</accession>
<evidence type="ECO:0000256" key="5">
    <source>
        <dbReference type="ARBA" id="ARBA00023145"/>
    </source>
</evidence>
<dbReference type="SUPFAM" id="SSF54001">
    <property type="entry name" value="Cysteine proteinases"/>
    <property type="match status" value="1"/>
</dbReference>
<comment type="similarity">
    <text evidence="1">Belongs to the peptidase C1 family.</text>
</comment>
<proteinExistence type="inferred from homology"/>
<dbReference type="Proteomes" id="UP000837857">
    <property type="component" value="Chromosome 24"/>
</dbReference>